<dbReference type="EMBL" id="VTER01000013">
    <property type="protein sequence ID" value="TYS44071.1"/>
    <property type="molecule type" value="Genomic_DNA"/>
</dbReference>
<gene>
    <name evidence="2" type="ORF">FZD47_13585</name>
    <name evidence="1" type="ORF">FZD51_21215</name>
</gene>
<dbReference type="Proteomes" id="UP000322139">
    <property type="component" value="Unassembled WGS sequence"/>
</dbReference>
<dbReference type="AlphaFoldDB" id="A0A5D4SGH1"/>
<dbReference type="Proteomes" id="UP000323732">
    <property type="component" value="Unassembled WGS sequence"/>
</dbReference>
<dbReference type="GeneID" id="97348609"/>
<evidence type="ECO:0000313" key="1">
    <source>
        <dbReference type="EMBL" id="TYS44071.1"/>
    </source>
</evidence>
<comment type="caution">
    <text evidence="2">The sequence shown here is derived from an EMBL/GenBank/DDBJ whole genome shotgun (WGS) entry which is preliminary data.</text>
</comment>
<sequence>MKTVYGLMTQDGSANELLWDLGFWETEEAANEYLKTNLPLSKGIWVELIKVNDPIPETVEAFEEDKMVACSFCDIEYNAADILIADVNVHICVYCQPAYKAQLVK</sequence>
<evidence type="ECO:0000313" key="4">
    <source>
        <dbReference type="Proteomes" id="UP000323732"/>
    </source>
</evidence>
<reference evidence="3 4" key="1">
    <citation type="submission" date="2019-08" db="EMBL/GenBank/DDBJ databases">
        <title>Bacillus genomes from the desert of Cuatro Cienegas, Coahuila.</title>
        <authorList>
            <person name="Olmedo-Alvarez G."/>
        </authorList>
    </citation>
    <scope>NUCLEOTIDE SEQUENCE [LARGE SCALE GENOMIC DNA]</scope>
    <source>
        <strain evidence="2 4">CH37_1T</strain>
        <strain evidence="1 3">CH446_14T</strain>
    </source>
</reference>
<protein>
    <submittedName>
        <fullName evidence="2">Uncharacterized protein</fullName>
    </submittedName>
</protein>
<name>A0A5D4SGH1_9BACI</name>
<proteinExistence type="predicted"/>
<dbReference type="EMBL" id="VTES01000004">
    <property type="protein sequence ID" value="TYS62707.1"/>
    <property type="molecule type" value="Genomic_DNA"/>
</dbReference>
<organism evidence="2 4">
    <name type="scientific">Bacillus infantis</name>
    <dbReference type="NCBI Taxonomy" id="324767"/>
    <lineage>
        <taxon>Bacteria</taxon>
        <taxon>Bacillati</taxon>
        <taxon>Bacillota</taxon>
        <taxon>Bacilli</taxon>
        <taxon>Bacillales</taxon>
        <taxon>Bacillaceae</taxon>
        <taxon>Bacillus</taxon>
    </lineage>
</organism>
<dbReference type="RefSeq" id="WP_009793998.1">
    <property type="nucleotide sequence ID" value="NZ_CP160000.1"/>
</dbReference>
<evidence type="ECO:0000313" key="3">
    <source>
        <dbReference type="Proteomes" id="UP000322139"/>
    </source>
</evidence>
<accession>A0A5D4SGH1</accession>
<evidence type="ECO:0000313" key="2">
    <source>
        <dbReference type="EMBL" id="TYS62707.1"/>
    </source>
</evidence>